<accession>A0A8W8K4X3</accession>
<dbReference type="EnsemblMetazoa" id="G2246.1">
    <property type="protein sequence ID" value="G2246.1:cds"/>
    <property type="gene ID" value="G2246"/>
</dbReference>
<keyword evidence="3" id="KW-1185">Reference proteome</keyword>
<name>A0A8W8K4X3_MAGGI</name>
<evidence type="ECO:0000313" key="3">
    <source>
        <dbReference type="Proteomes" id="UP000005408"/>
    </source>
</evidence>
<dbReference type="PANTHER" id="PTHR23282:SF101">
    <property type="entry name" value="MAM DOMAIN-CONTAINING PROTEIN"/>
    <property type="match status" value="1"/>
</dbReference>
<sequence>MGELIQLIKDCKTNSSVEIWKMSGDQGDKWNEACVLLEQGGHNYIPQSEALRGPSYHSDIGIDDIEFRTGQCFGSYIFVETSGGSPGLKGSFLSPQLPSNQEACLHFWYNMNGAEMGNLDVIIQSTTGNGTTILHEFGNKGTRWFEAKMTIPSQTQPYKIDFQVTRGSGFKGDAALDDISIKDGPCV</sequence>
<dbReference type="AlphaFoldDB" id="A0A8W8K4X3"/>
<dbReference type="Proteomes" id="UP000005408">
    <property type="component" value="Unassembled WGS sequence"/>
</dbReference>
<dbReference type="PROSITE" id="PS50060">
    <property type="entry name" value="MAM_2"/>
    <property type="match status" value="1"/>
</dbReference>
<dbReference type="Pfam" id="PF00629">
    <property type="entry name" value="MAM"/>
    <property type="match status" value="2"/>
</dbReference>
<dbReference type="CDD" id="cd06263">
    <property type="entry name" value="MAM"/>
    <property type="match status" value="1"/>
</dbReference>
<dbReference type="InterPro" id="IPR000998">
    <property type="entry name" value="MAM_dom"/>
</dbReference>
<evidence type="ECO:0000313" key="2">
    <source>
        <dbReference type="EnsemblMetazoa" id="G2246.1:cds"/>
    </source>
</evidence>
<proteinExistence type="predicted"/>
<dbReference type="InterPro" id="IPR051560">
    <property type="entry name" value="MAM_domain-containing"/>
</dbReference>
<dbReference type="PANTHER" id="PTHR23282">
    <property type="entry name" value="APICAL ENDOSOMAL GLYCOPROTEIN PRECURSOR"/>
    <property type="match status" value="1"/>
</dbReference>
<dbReference type="SMART" id="SM00137">
    <property type="entry name" value="MAM"/>
    <property type="match status" value="1"/>
</dbReference>
<dbReference type="GO" id="GO:0016020">
    <property type="term" value="C:membrane"/>
    <property type="evidence" value="ECO:0007669"/>
    <property type="project" value="InterPro"/>
</dbReference>
<dbReference type="Gene3D" id="2.60.120.200">
    <property type="match status" value="2"/>
</dbReference>
<protein>
    <recommendedName>
        <fullName evidence="1">MAM domain-containing protein</fullName>
    </recommendedName>
</protein>
<reference evidence="2" key="1">
    <citation type="submission" date="2022-08" db="UniProtKB">
        <authorList>
            <consortium name="EnsemblMetazoa"/>
        </authorList>
    </citation>
    <scope>IDENTIFICATION</scope>
    <source>
        <strain evidence="2">05x7-T-G4-1.051#20</strain>
    </source>
</reference>
<dbReference type="InterPro" id="IPR013320">
    <property type="entry name" value="ConA-like_dom_sf"/>
</dbReference>
<organism evidence="2 3">
    <name type="scientific">Magallana gigas</name>
    <name type="common">Pacific oyster</name>
    <name type="synonym">Crassostrea gigas</name>
    <dbReference type="NCBI Taxonomy" id="29159"/>
    <lineage>
        <taxon>Eukaryota</taxon>
        <taxon>Metazoa</taxon>
        <taxon>Spiralia</taxon>
        <taxon>Lophotrochozoa</taxon>
        <taxon>Mollusca</taxon>
        <taxon>Bivalvia</taxon>
        <taxon>Autobranchia</taxon>
        <taxon>Pteriomorphia</taxon>
        <taxon>Ostreida</taxon>
        <taxon>Ostreoidea</taxon>
        <taxon>Ostreidae</taxon>
        <taxon>Magallana</taxon>
    </lineage>
</organism>
<feature type="domain" description="MAM" evidence="1">
    <location>
        <begin position="9"/>
        <end position="187"/>
    </location>
</feature>
<evidence type="ECO:0000259" key="1">
    <source>
        <dbReference type="PROSITE" id="PS50060"/>
    </source>
</evidence>
<dbReference type="SUPFAM" id="SSF49899">
    <property type="entry name" value="Concanavalin A-like lectins/glucanases"/>
    <property type="match status" value="2"/>
</dbReference>